<dbReference type="RefSeq" id="WP_091827070.1">
    <property type="nucleotide sequence ID" value="NZ_FNRJ01000011.1"/>
</dbReference>
<name>A0A1H4FGE5_9GAMM</name>
<sequence>MIIRQLSLSTALVGGLLVSPLIQAANEISIADDSRTRLDLTLYQQNLALVQEQRKVPALPADTPILLQAVSPQMQAQTLKLRGMGQILEQNLEQDLLSLGSLLQTQMGKTITLARFNPVTGSETRTEVRLLRVEGNTALIANEAGEIETLPLHQGQWRLIVKPDSPNYQLQPRLSFRTKGTRNAAEAEISYLTQGLSWQMDYLLTLDSDGEQLDLEGLATLNNHSGLAWPQANIKLLAGQVNQPQQTRPEVMLMRSAAADMKVGGVETGSVQDYHLYTLPGLHNLQDQQQKQVPLIPNTQLPASIQYTYALQVNAHQQMPPQLDQALTELHFTAPATSGSRLPLPSGQARVFRPDADGQLQFVGGTQVPATAAGEKVRVIMGEAFDLGIEQVQTGFRKVFEGYEVEYRISVRNRSEQSKPLDLTAHFPLPFKLTLTSKPTTQVSGASASWQMEIPAESEEELSFSATLTTR</sequence>
<keyword evidence="4" id="KW-1185">Reference proteome</keyword>
<evidence type="ECO:0000313" key="3">
    <source>
        <dbReference type="EMBL" id="SEA96356.1"/>
    </source>
</evidence>
<dbReference type="EMBL" id="FNRJ01000011">
    <property type="protein sequence ID" value="SEA96356.1"/>
    <property type="molecule type" value="Genomic_DNA"/>
</dbReference>
<dbReference type="Proteomes" id="UP000242469">
    <property type="component" value="Unassembled WGS sequence"/>
</dbReference>
<reference evidence="4" key="1">
    <citation type="submission" date="2016-10" db="EMBL/GenBank/DDBJ databases">
        <authorList>
            <person name="Varghese N."/>
            <person name="Submissions S."/>
        </authorList>
    </citation>
    <scope>NUCLEOTIDE SEQUENCE [LARGE SCALE GENOMIC DNA]</scope>
    <source>
        <strain evidence="4">DSM 11526</strain>
    </source>
</reference>
<dbReference type="OrthoDB" id="9808067at2"/>
<organism evidence="3 4">
    <name type="scientific">Marinobacterium iners DSM 11526</name>
    <dbReference type="NCBI Taxonomy" id="1122198"/>
    <lineage>
        <taxon>Bacteria</taxon>
        <taxon>Pseudomonadati</taxon>
        <taxon>Pseudomonadota</taxon>
        <taxon>Gammaproteobacteria</taxon>
        <taxon>Oceanospirillales</taxon>
        <taxon>Oceanospirillaceae</taxon>
        <taxon>Marinobacterium</taxon>
    </lineage>
</organism>
<feature type="domain" description="DUF4139" evidence="2">
    <location>
        <begin position="188"/>
        <end position="467"/>
    </location>
</feature>
<dbReference type="InterPro" id="IPR037291">
    <property type="entry name" value="DUF4139"/>
</dbReference>
<protein>
    <recommendedName>
        <fullName evidence="2">DUF4139 domain-containing protein</fullName>
    </recommendedName>
</protein>
<dbReference type="STRING" id="1122198.SAMN02745729_11135"/>
<evidence type="ECO:0000256" key="1">
    <source>
        <dbReference type="SAM" id="SignalP"/>
    </source>
</evidence>
<evidence type="ECO:0000259" key="2">
    <source>
        <dbReference type="Pfam" id="PF13598"/>
    </source>
</evidence>
<evidence type="ECO:0000313" key="4">
    <source>
        <dbReference type="Proteomes" id="UP000242469"/>
    </source>
</evidence>
<feature type="chain" id="PRO_5017338584" description="DUF4139 domain-containing protein" evidence="1">
    <location>
        <begin position="25"/>
        <end position="471"/>
    </location>
</feature>
<keyword evidence="1" id="KW-0732">Signal</keyword>
<feature type="signal peptide" evidence="1">
    <location>
        <begin position="1"/>
        <end position="24"/>
    </location>
</feature>
<dbReference type="PANTHER" id="PTHR38075:SF1">
    <property type="entry name" value="DUF4139 DOMAIN-CONTAINING PROTEIN"/>
    <property type="match status" value="1"/>
</dbReference>
<proteinExistence type="predicted"/>
<dbReference type="AlphaFoldDB" id="A0A1H4FGE5"/>
<gene>
    <name evidence="3" type="ORF">SAMN02745729_11135</name>
</gene>
<dbReference type="Pfam" id="PF13598">
    <property type="entry name" value="DUF4139"/>
    <property type="match status" value="1"/>
</dbReference>
<accession>A0A1H4FGE5</accession>
<dbReference type="PANTHER" id="PTHR38075">
    <property type="entry name" value="DUF4139 DOMAIN-CONTAINING PROTEIN"/>
    <property type="match status" value="1"/>
</dbReference>